<keyword evidence="4 6" id="KW-0472">Membrane</keyword>
<comment type="caution">
    <text evidence="8">The sequence shown here is derived from an EMBL/GenBank/DDBJ whole genome shotgun (WGS) entry which is preliminary data.</text>
</comment>
<feature type="transmembrane region" description="Helical" evidence="6">
    <location>
        <begin position="322"/>
        <end position="350"/>
    </location>
</feature>
<organism evidence="8 9">
    <name type="scientific">Hohenbuehelia grisea</name>
    <dbReference type="NCBI Taxonomy" id="104357"/>
    <lineage>
        <taxon>Eukaryota</taxon>
        <taxon>Fungi</taxon>
        <taxon>Dikarya</taxon>
        <taxon>Basidiomycota</taxon>
        <taxon>Agaricomycotina</taxon>
        <taxon>Agaricomycetes</taxon>
        <taxon>Agaricomycetidae</taxon>
        <taxon>Agaricales</taxon>
        <taxon>Pleurotineae</taxon>
        <taxon>Pleurotaceae</taxon>
        <taxon>Hohenbuehelia</taxon>
    </lineage>
</organism>
<sequence length="582" mass="62868">MILTLIRKLFKRRSHSDGTTKPKPKADVKWLVSLIVCLAIPVFLETLDYTVVATTQPHIASVFNRLDLQSYIGTSYLLTSTAFLPLFASVADVFGRHFALQLSLLIFIVGSAISTGATSMEAMLAGRGVAGVGAAGLLTVVRVILGDSRSLDDNNWQVSAIFLLYSIGFIVGPFIGGVLLNASFRWIFAINLPCCVVSMILTFFLIRKKLKGRQGKSLPTNTEDDPINESLAMRLLRIDWIGAALFVAAGILILLALNWGSNQGWDSAKVIACFVIGGMLLAICIFWEHVLGRERLVFSGFVEKLKLAEPMIPLSIFRSYDVCAVLAASFVSGMVMLVMLYFVAIFMTIVTGLSPEKAGVQLVYFAPGMGGGSLLSIFMIRYFRQPKYPIIIGSLIVPIALGLLSMGMDQNKQNLVRGFMVMTGPDERLAIVSAMILFARSLGGTVGLAQCAAVLNAKVRNTLASAVTSGVIDPSDAAALASAAGHGGLSSVHSIEDLPEAAKTLVQDAFREGTRWAFVSLIPWAALAFIMTVFLSNIVDTDRDRDRQAHGDAVPLTPSHADEDIQMHSYPKSHGSTHQVHP</sequence>
<dbReference type="Gene3D" id="1.20.1250.20">
    <property type="entry name" value="MFS general substrate transporter like domains"/>
    <property type="match status" value="1"/>
</dbReference>
<dbReference type="SUPFAM" id="SSF103473">
    <property type="entry name" value="MFS general substrate transporter"/>
    <property type="match status" value="2"/>
</dbReference>
<feature type="transmembrane region" description="Helical" evidence="6">
    <location>
        <begin position="267"/>
        <end position="287"/>
    </location>
</feature>
<dbReference type="EMBL" id="JASNQZ010000010">
    <property type="protein sequence ID" value="KAL0952930.1"/>
    <property type="molecule type" value="Genomic_DNA"/>
</dbReference>
<dbReference type="PANTHER" id="PTHR23501">
    <property type="entry name" value="MAJOR FACILITATOR SUPERFAMILY"/>
    <property type="match status" value="1"/>
</dbReference>
<dbReference type="InterPro" id="IPR011701">
    <property type="entry name" value="MFS"/>
</dbReference>
<feature type="transmembrane region" description="Helical" evidence="6">
    <location>
        <begin position="240"/>
        <end position="261"/>
    </location>
</feature>
<evidence type="ECO:0000256" key="1">
    <source>
        <dbReference type="ARBA" id="ARBA00004141"/>
    </source>
</evidence>
<accession>A0ABR3JCU2</accession>
<dbReference type="InterPro" id="IPR036259">
    <property type="entry name" value="MFS_trans_sf"/>
</dbReference>
<keyword evidence="2 6" id="KW-0812">Transmembrane</keyword>
<protein>
    <recommendedName>
        <fullName evidence="7">Major facilitator superfamily (MFS) profile domain-containing protein</fullName>
    </recommendedName>
</protein>
<evidence type="ECO:0000256" key="5">
    <source>
        <dbReference type="SAM" id="MobiDB-lite"/>
    </source>
</evidence>
<dbReference type="PROSITE" id="PS50850">
    <property type="entry name" value="MFS"/>
    <property type="match status" value="1"/>
</dbReference>
<evidence type="ECO:0000313" key="8">
    <source>
        <dbReference type="EMBL" id="KAL0952930.1"/>
    </source>
</evidence>
<evidence type="ECO:0000259" key="7">
    <source>
        <dbReference type="PROSITE" id="PS50850"/>
    </source>
</evidence>
<proteinExistence type="predicted"/>
<reference evidence="9" key="1">
    <citation type="submission" date="2024-06" db="EMBL/GenBank/DDBJ databases">
        <title>Multi-omics analyses provide insights into the biosynthesis of the anticancer antibiotic pleurotin in Hohenbuehelia grisea.</title>
        <authorList>
            <person name="Weaver J.A."/>
            <person name="Alberti F."/>
        </authorList>
    </citation>
    <scope>NUCLEOTIDE SEQUENCE [LARGE SCALE GENOMIC DNA]</scope>
    <source>
        <strain evidence="9">T-177</strain>
    </source>
</reference>
<evidence type="ECO:0000256" key="4">
    <source>
        <dbReference type="ARBA" id="ARBA00023136"/>
    </source>
</evidence>
<feature type="transmembrane region" description="Helical" evidence="6">
    <location>
        <begin position="390"/>
        <end position="408"/>
    </location>
</feature>
<dbReference type="Proteomes" id="UP001556367">
    <property type="component" value="Unassembled WGS sequence"/>
</dbReference>
<dbReference type="Pfam" id="PF07690">
    <property type="entry name" value="MFS_1"/>
    <property type="match status" value="1"/>
</dbReference>
<feature type="transmembrane region" description="Helical" evidence="6">
    <location>
        <begin position="186"/>
        <end position="206"/>
    </location>
</feature>
<feature type="domain" description="Major facilitator superfamily (MFS) profile" evidence="7">
    <location>
        <begin position="34"/>
        <end position="540"/>
    </location>
</feature>
<feature type="transmembrane region" description="Helical" evidence="6">
    <location>
        <begin position="516"/>
        <end position="539"/>
    </location>
</feature>
<comment type="subcellular location">
    <subcellularLocation>
        <location evidence="1">Membrane</location>
        <topology evidence="1">Multi-pass membrane protein</topology>
    </subcellularLocation>
</comment>
<dbReference type="InterPro" id="IPR020846">
    <property type="entry name" value="MFS_dom"/>
</dbReference>
<name>A0ABR3JCU2_9AGAR</name>
<feature type="transmembrane region" description="Helical" evidence="6">
    <location>
        <begin position="71"/>
        <end position="91"/>
    </location>
</feature>
<evidence type="ECO:0000313" key="9">
    <source>
        <dbReference type="Proteomes" id="UP001556367"/>
    </source>
</evidence>
<evidence type="ECO:0000256" key="2">
    <source>
        <dbReference type="ARBA" id="ARBA00022692"/>
    </source>
</evidence>
<keyword evidence="3 6" id="KW-1133">Transmembrane helix</keyword>
<feature type="transmembrane region" description="Helical" evidence="6">
    <location>
        <begin position="124"/>
        <end position="145"/>
    </location>
</feature>
<dbReference type="PANTHER" id="PTHR23501:SF39">
    <property type="entry name" value="MULTIDRUG TRANSPORTER, PUTATIVE (AFU_ORTHOLOGUE AFUA_1G05010)-RELATED"/>
    <property type="match status" value="1"/>
</dbReference>
<evidence type="ECO:0000256" key="3">
    <source>
        <dbReference type="ARBA" id="ARBA00022989"/>
    </source>
</evidence>
<feature type="transmembrane region" description="Helical" evidence="6">
    <location>
        <begin position="157"/>
        <end position="180"/>
    </location>
</feature>
<feature type="transmembrane region" description="Helical" evidence="6">
    <location>
        <begin position="30"/>
        <end position="51"/>
    </location>
</feature>
<feature type="region of interest" description="Disordered" evidence="5">
    <location>
        <begin position="546"/>
        <end position="582"/>
    </location>
</feature>
<feature type="transmembrane region" description="Helical" evidence="6">
    <location>
        <begin position="98"/>
        <end position="118"/>
    </location>
</feature>
<feature type="transmembrane region" description="Helical" evidence="6">
    <location>
        <begin position="362"/>
        <end position="383"/>
    </location>
</feature>
<evidence type="ECO:0000256" key="6">
    <source>
        <dbReference type="SAM" id="Phobius"/>
    </source>
</evidence>
<gene>
    <name evidence="8" type="ORF">HGRIS_007143</name>
</gene>
<keyword evidence="9" id="KW-1185">Reference proteome</keyword>